<dbReference type="Proteomes" id="UP000471633">
    <property type="component" value="Unassembled WGS sequence"/>
</dbReference>
<reference evidence="1" key="2">
    <citation type="journal article" date="2019" name="Gigascience">
        <title>High-quality Schistosoma haematobium genome achieved by single-molecule and long-range sequencing.</title>
        <authorList>
            <person name="Stroehlein A.J."/>
            <person name="Korhonen P.K."/>
            <person name="Chong T.M."/>
            <person name="Lim Y.L."/>
            <person name="Chan K.G."/>
            <person name="Webster B."/>
            <person name="Rollinson D."/>
            <person name="Brindley P.J."/>
            <person name="Gasser R.B."/>
            <person name="Young N.D."/>
        </authorList>
    </citation>
    <scope>NUCLEOTIDE SEQUENCE</scope>
</reference>
<dbReference type="KEGG" id="shx:MS3_00006096"/>
<evidence type="ECO:0008006" key="4">
    <source>
        <dbReference type="Google" id="ProtNLM"/>
    </source>
</evidence>
<sequence>MANTPYHSTAKWLVKLLEPLQQELVKHSVKDVFEFVDTLKNMNINGKTMLSLDITPLFTNIPLTETIDYICEQLLEKKIEIPIPVIKMKELLLKCTMNIHFKFNNEFFRQFDGVAMGL</sequence>
<dbReference type="AlphaFoldDB" id="A0A094ZIP5"/>
<proteinExistence type="predicted"/>
<dbReference type="GeneID" id="75577491"/>
<dbReference type="PANTHER" id="PTHR21301">
    <property type="entry name" value="REVERSE TRANSCRIPTASE"/>
    <property type="match status" value="1"/>
</dbReference>
<dbReference type="RefSeq" id="XP_051067351.1">
    <property type="nucleotide sequence ID" value="XM_051214206.1"/>
</dbReference>
<dbReference type="EMBL" id="AMPZ03000004">
    <property type="protein sequence ID" value="KAH9584529.1"/>
    <property type="molecule type" value="Genomic_DNA"/>
</dbReference>
<name>A0A094ZIP5_SCHHA</name>
<keyword evidence="3" id="KW-1185">Reference proteome</keyword>
<dbReference type="PANTHER" id="PTHR21301:SF10">
    <property type="entry name" value="REVERSE TRANSCRIPTASE DOMAIN-CONTAINING PROTEIN"/>
    <property type="match status" value="1"/>
</dbReference>
<gene>
    <name evidence="1" type="ORF">MS3_00006096</name>
    <name evidence="2" type="ORF">MS3_02643</name>
</gene>
<dbReference type="CTD" id="75577491"/>
<evidence type="ECO:0000313" key="2">
    <source>
        <dbReference type="EMBL" id="KGB34430.1"/>
    </source>
</evidence>
<dbReference type="OrthoDB" id="6271723at2759"/>
<organism evidence="2">
    <name type="scientific">Schistosoma haematobium</name>
    <name type="common">Blood fluke</name>
    <dbReference type="NCBI Taxonomy" id="6185"/>
    <lineage>
        <taxon>Eukaryota</taxon>
        <taxon>Metazoa</taxon>
        <taxon>Spiralia</taxon>
        <taxon>Lophotrochozoa</taxon>
        <taxon>Platyhelminthes</taxon>
        <taxon>Trematoda</taxon>
        <taxon>Digenea</taxon>
        <taxon>Strigeidida</taxon>
        <taxon>Schistosomatoidea</taxon>
        <taxon>Schistosomatidae</taxon>
        <taxon>Schistosoma</taxon>
    </lineage>
</organism>
<reference evidence="1" key="4">
    <citation type="journal article" date="2022" name="PLoS Pathog.">
        <title>Chromosome-level genome of Schistosoma haematobium underpins genome-wide explorations of molecular variation.</title>
        <authorList>
            <person name="Stroehlein A.J."/>
            <person name="Korhonen P.K."/>
            <person name="Lee V.V."/>
            <person name="Ralph S.A."/>
            <person name="Mentink-Kane M."/>
            <person name="You H."/>
            <person name="McManus D.P."/>
            <person name="Tchuente L.T."/>
            <person name="Stothard J.R."/>
            <person name="Kaur P."/>
            <person name="Dudchenko O."/>
            <person name="Aiden E.L."/>
            <person name="Yang B."/>
            <person name="Yang H."/>
            <person name="Emery A.M."/>
            <person name="Webster B.L."/>
            <person name="Brindley P.J."/>
            <person name="Rollinson D."/>
            <person name="Chang B.C.H."/>
            <person name="Gasser R.B."/>
            <person name="Young N.D."/>
        </authorList>
    </citation>
    <scope>NUCLEOTIDE SEQUENCE</scope>
</reference>
<protein>
    <recommendedName>
        <fullName evidence="4">Reverse transcriptase domain-containing protein</fullName>
    </recommendedName>
</protein>
<evidence type="ECO:0000313" key="3">
    <source>
        <dbReference type="Proteomes" id="UP000471633"/>
    </source>
</evidence>
<reference evidence="2" key="1">
    <citation type="journal article" date="2012" name="Nat. Genet.">
        <title>Whole-genome sequence of Schistosoma haematobium.</title>
        <authorList>
            <person name="Young N.D."/>
            <person name="Jex A.R."/>
            <person name="Li B."/>
            <person name="Liu S."/>
            <person name="Yang L."/>
            <person name="Xiong Z."/>
            <person name="Li Y."/>
            <person name="Cantacessi C."/>
            <person name="Hall R.S."/>
            <person name="Xu X."/>
            <person name="Chen F."/>
            <person name="Wu X."/>
            <person name="Zerlotini A."/>
            <person name="Oliveira G."/>
            <person name="Hofmann A."/>
            <person name="Zhang G."/>
            <person name="Fang X."/>
            <person name="Kang Y."/>
            <person name="Campbell B.E."/>
            <person name="Loukas A."/>
            <person name="Ranganathan S."/>
            <person name="Rollinson D."/>
            <person name="Rinaldi G."/>
            <person name="Brindley P.J."/>
            <person name="Yang H."/>
            <person name="Wang J."/>
            <person name="Wang J."/>
            <person name="Gasser R.B."/>
        </authorList>
    </citation>
    <scope>NUCLEOTIDE SEQUENCE [LARGE SCALE GENOMIC DNA]</scope>
</reference>
<evidence type="ECO:0000313" key="1">
    <source>
        <dbReference type="EMBL" id="KAH9584529.1"/>
    </source>
</evidence>
<reference evidence="1" key="3">
    <citation type="submission" date="2021-06" db="EMBL/GenBank/DDBJ databases">
        <title>Chromosome-level genome assembly for S. haematobium.</title>
        <authorList>
            <person name="Stroehlein A.J."/>
        </authorList>
    </citation>
    <scope>NUCLEOTIDE SEQUENCE</scope>
</reference>
<accession>A0A094ZIP5</accession>
<dbReference type="EMBL" id="KL250609">
    <property type="protein sequence ID" value="KGB34430.1"/>
    <property type="molecule type" value="Genomic_DNA"/>
</dbReference>